<reference evidence="1" key="1">
    <citation type="journal article" date="2020" name="Nature">
        <title>Giant virus diversity and host interactions through global metagenomics.</title>
        <authorList>
            <person name="Schulz F."/>
            <person name="Roux S."/>
            <person name="Paez-Espino D."/>
            <person name="Jungbluth S."/>
            <person name="Walsh D.A."/>
            <person name="Denef V.J."/>
            <person name="McMahon K.D."/>
            <person name="Konstantinidis K.T."/>
            <person name="Eloe-Fadrosh E.A."/>
            <person name="Kyrpides N.C."/>
            <person name="Woyke T."/>
        </authorList>
    </citation>
    <scope>NUCLEOTIDE SEQUENCE</scope>
    <source>
        <strain evidence="1">GVMAG-M-3300020166-5</strain>
    </source>
</reference>
<proteinExistence type="predicted"/>
<organism evidence="1">
    <name type="scientific">viral metagenome</name>
    <dbReference type="NCBI Taxonomy" id="1070528"/>
    <lineage>
        <taxon>unclassified sequences</taxon>
        <taxon>metagenomes</taxon>
        <taxon>organismal metagenomes</taxon>
    </lineage>
</organism>
<accession>A0A6C0BZX6</accession>
<name>A0A6C0BZX6_9ZZZZ</name>
<dbReference type="AlphaFoldDB" id="A0A6C0BZX6"/>
<evidence type="ECO:0000313" key="1">
    <source>
        <dbReference type="EMBL" id="QHS97109.1"/>
    </source>
</evidence>
<dbReference type="EMBL" id="MN739287">
    <property type="protein sequence ID" value="QHS97109.1"/>
    <property type="molecule type" value="Genomic_DNA"/>
</dbReference>
<protein>
    <submittedName>
        <fullName evidence="1">Uncharacterized protein</fullName>
    </submittedName>
</protein>
<sequence>MPQTALQKATEILSRCNFSTLTTSCTETPFFTPTYDSVTIEDVINKPSKDNTKILDISHDVELPDILLNMFLLLDSNKREFSYNIFSFMPIDEIDRRYRMFQKKEQFNICDLATSYYGMGHIIVLSWNKKTKTFMLRRDGGSNDYDRIDNMNFITNYNAAAVPQESQITEERLFKTLEANSVEELRDLFINK</sequence>